<gene>
    <name evidence="5" type="ORF">K431DRAFT_226922</name>
</gene>
<dbReference type="Gene3D" id="1.10.340.30">
    <property type="entry name" value="Hypothetical protein, domain 2"/>
    <property type="match status" value="1"/>
</dbReference>
<dbReference type="InterPro" id="IPR011257">
    <property type="entry name" value="DNA_glycosylase"/>
</dbReference>
<evidence type="ECO:0000256" key="1">
    <source>
        <dbReference type="ARBA" id="ARBA00004123"/>
    </source>
</evidence>
<evidence type="ECO:0000259" key="4">
    <source>
        <dbReference type="Pfam" id="PF00730"/>
    </source>
</evidence>
<dbReference type="GO" id="GO:0005634">
    <property type="term" value="C:nucleus"/>
    <property type="evidence" value="ECO:0007669"/>
    <property type="project" value="UniProtKB-SubCell"/>
</dbReference>
<evidence type="ECO:0000256" key="3">
    <source>
        <dbReference type="SAM" id="MobiDB-lite"/>
    </source>
</evidence>
<protein>
    <submittedName>
        <fullName evidence="5">DNA glycosylase</fullName>
    </submittedName>
</protein>
<sequence>MAPVPPISAERFGLVQERLWTEPFKLLVACLFLNQTAGKYAMPVFFSLMESYPTVQDLANAKENDLFERIAHLGFGNQRSRKCISLAQSWLEIPPELGKRYRSENYPRKGDHKGISKNDVLEDAVEIGGAIEIAHLPGCGPYAYDSWRIFCRDAMRGVADDYNGLNARSYDNDATFEPEWKRVLPKDKELRACLRWMWLREGWIWNAETGERRQANEAEMEAARRGQMEVRDEKEKKFAKDAVEAQGLAGHPED</sequence>
<organism evidence="5 6">
    <name type="scientific">Polychaeton citri CBS 116435</name>
    <dbReference type="NCBI Taxonomy" id="1314669"/>
    <lineage>
        <taxon>Eukaryota</taxon>
        <taxon>Fungi</taxon>
        <taxon>Dikarya</taxon>
        <taxon>Ascomycota</taxon>
        <taxon>Pezizomycotina</taxon>
        <taxon>Dothideomycetes</taxon>
        <taxon>Dothideomycetidae</taxon>
        <taxon>Capnodiales</taxon>
        <taxon>Capnodiaceae</taxon>
        <taxon>Polychaeton</taxon>
    </lineage>
</organism>
<feature type="region of interest" description="Disordered" evidence="3">
    <location>
        <begin position="214"/>
        <end position="254"/>
    </location>
</feature>
<dbReference type="InterPro" id="IPR045138">
    <property type="entry name" value="MeCP2/MBD4"/>
</dbReference>
<dbReference type="OrthoDB" id="10265068at2759"/>
<feature type="compositionally biased region" description="Basic and acidic residues" evidence="3">
    <location>
        <begin position="214"/>
        <end position="243"/>
    </location>
</feature>
<dbReference type="SUPFAM" id="SSF48150">
    <property type="entry name" value="DNA-glycosylase"/>
    <property type="match status" value="1"/>
</dbReference>
<reference evidence="5" key="1">
    <citation type="journal article" date="2020" name="Stud. Mycol.">
        <title>101 Dothideomycetes genomes: a test case for predicting lifestyles and emergence of pathogens.</title>
        <authorList>
            <person name="Haridas S."/>
            <person name="Albert R."/>
            <person name="Binder M."/>
            <person name="Bloem J."/>
            <person name="Labutti K."/>
            <person name="Salamov A."/>
            <person name="Andreopoulos B."/>
            <person name="Baker S."/>
            <person name="Barry K."/>
            <person name="Bills G."/>
            <person name="Bluhm B."/>
            <person name="Cannon C."/>
            <person name="Castanera R."/>
            <person name="Culley D."/>
            <person name="Daum C."/>
            <person name="Ezra D."/>
            <person name="Gonzalez J."/>
            <person name="Henrissat B."/>
            <person name="Kuo A."/>
            <person name="Liang C."/>
            <person name="Lipzen A."/>
            <person name="Lutzoni F."/>
            <person name="Magnuson J."/>
            <person name="Mondo S."/>
            <person name="Nolan M."/>
            <person name="Ohm R."/>
            <person name="Pangilinan J."/>
            <person name="Park H.-J."/>
            <person name="Ramirez L."/>
            <person name="Alfaro M."/>
            <person name="Sun H."/>
            <person name="Tritt A."/>
            <person name="Yoshinaga Y."/>
            <person name="Zwiers L.-H."/>
            <person name="Turgeon B."/>
            <person name="Goodwin S."/>
            <person name="Spatafora J."/>
            <person name="Crous P."/>
            <person name="Grigoriev I."/>
        </authorList>
    </citation>
    <scope>NUCLEOTIDE SEQUENCE</scope>
    <source>
        <strain evidence="5">CBS 116435</strain>
    </source>
</reference>
<dbReference type="GO" id="GO:0003677">
    <property type="term" value="F:DNA binding"/>
    <property type="evidence" value="ECO:0007669"/>
    <property type="project" value="InterPro"/>
</dbReference>
<dbReference type="EMBL" id="MU003801">
    <property type="protein sequence ID" value="KAF2720265.1"/>
    <property type="molecule type" value="Genomic_DNA"/>
</dbReference>
<evidence type="ECO:0000313" key="5">
    <source>
        <dbReference type="EMBL" id="KAF2720265.1"/>
    </source>
</evidence>
<dbReference type="PANTHER" id="PTHR15074:SF0">
    <property type="entry name" value="METHYL-CPG-BINDING DOMAIN PROTEIN 4-LIKE PROTEIN"/>
    <property type="match status" value="1"/>
</dbReference>
<evidence type="ECO:0000313" key="6">
    <source>
        <dbReference type="Proteomes" id="UP000799441"/>
    </source>
</evidence>
<dbReference type="PANTHER" id="PTHR15074">
    <property type="entry name" value="METHYL-CPG-BINDING PROTEIN"/>
    <property type="match status" value="1"/>
</dbReference>
<dbReference type="GO" id="GO:0006285">
    <property type="term" value="P:base-excision repair, AP site formation"/>
    <property type="evidence" value="ECO:0007669"/>
    <property type="project" value="UniProtKB-ARBA"/>
</dbReference>
<comment type="subcellular location">
    <subcellularLocation>
        <location evidence="1">Nucleus</location>
    </subcellularLocation>
</comment>
<evidence type="ECO:0000256" key="2">
    <source>
        <dbReference type="ARBA" id="ARBA00023242"/>
    </source>
</evidence>
<name>A0A9P4Q674_9PEZI</name>
<keyword evidence="2" id="KW-0539">Nucleus</keyword>
<comment type="caution">
    <text evidence="5">The sequence shown here is derived from an EMBL/GenBank/DDBJ whole genome shotgun (WGS) entry which is preliminary data.</text>
</comment>
<keyword evidence="6" id="KW-1185">Reference proteome</keyword>
<dbReference type="GO" id="GO:0003824">
    <property type="term" value="F:catalytic activity"/>
    <property type="evidence" value="ECO:0007669"/>
    <property type="project" value="InterPro"/>
</dbReference>
<feature type="domain" description="HhH-GPD" evidence="4">
    <location>
        <begin position="28"/>
        <end position="110"/>
    </location>
</feature>
<dbReference type="AlphaFoldDB" id="A0A9P4Q674"/>
<dbReference type="Pfam" id="PF00730">
    <property type="entry name" value="HhH-GPD"/>
    <property type="match status" value="1"/>
</dbReference>
<dbReference type="InterPro" id="IPR003265">
    <property type="entry name" value="HhH-GPD_domain"/>
</dbReference>
<dbReference type="Proteomes" id="UP000799441">
    <property type="component" value="Unassembled WGS sequence"/>
</dbReference>
<proteinExistence type="predicted"/>
<accession>A0A9P4Q674</accession>